<name>C4II25_CLOBU</name>
<dbReference type="EMBL" id="ACOM01000005">
    <property type="protein sequence ID" value="EEP53170.1"/>
    <property type="molecule type" value="Genomic_DNA"/>
</dbReference>
<sequence>MNELNRMFFIESMNFEIEKNIKFEEMKLKAIFGEGGKNGE</sequence>
<protein>
    <submittedName>
        <fullName evidence="1">Uncharacterized protein</fullName>
    </submittedName>
</protein>
<proteinExistence type="predicted"/>
<keyword evidence="2" id="KW-1185">Reference proteome</keyword>
<dbReference type="AlphaFoldDB" id="C4II25"/>
<reference evidence="1 2" key="1">
    <citation type="submission" date="2009-08" db="EMBL/GenBank/DDBJ databases">
        <authorList>
            <person name="Shrivastava S."/>
            <person name="Brinkac L.B."/>
            <person name="Brown J.L."/>
            <person name="Bruce D.B."/>
            <person name="Detter C."/>
            <person name="Green L.D."/>
            <person name="Munk C.A."/>
            <person name="Rogers Y.C."/>
            <person name="Tapia R."/>
            <person name="Sims D.R."/>
            <person name="Smith L.A."/>
            <person name="Smith T.J."/>
            <person name="Sutton G."/>
            <person name="Brettin T."/>
        </authorList>
    </citation>
    <scope>NUCLEOTIDE SEQUENCE [LARGE SCALE GENOMIC DNA]</scope>
    <source>
        <strain evidence="2">E4 str. BoNT E BL5262</strain>
    </source>
</reference>
<accession>C4II25</accession>
<dbReference type="Proteomes" id="UP000003081">
    <property type="component" value="Unassembled WGS sequence"/>
</dbReference>
<evidence type="ECO:0000313" key="2">
    <source>
        <dbReference type="Proteomes" id="UP000003081"/>
    </source>
</evidence>
<gene>
    <name evidence="1" type="ORF">CLP_2909</name>
</gene>
<evidence type="ECO:0000313" key="1">
    <source>
        <dbReference type="EMBL" id="EEP53170.1"/>
    </source>
</evidence>
<organism evidence="1 2">
    <name type="scientific">Clostridium butyricum E4 str. BoNT E BL5262</name>
    <dbReference type="NCBI Taxonomy" id="632245"/>
    <lineage>
        <taxon>Bacteria</taxon>
        <taxon>Bacillati</taxon>
        <taxon>Bacillota</taxon>
        <taxon>Clostridia</taxon>
        <taxon>Eubacteriales</taxon>
        <taxon>Clostridiaceae</taxon>
        <taxon>Clostridium</taxon>
    </lineage>
</organism>
<comment type="caution">
    <text evidence="1">The sequence shown here is derived from an EMBL/GenBank/DDBJ whole genome shotgun (WGS) entry which is preliminary data.</text>
</comment>
<dbReference type="HOGENOM" id="CLU_3287275_0_0_9"/>